<accession>C0ZEI7</accession>
<protein>
    <submittedName>
        <fullName evidence="1">Uncharacterized protein</fullName>
    </submittedName>
</protein>
<dbReference type="EMBL" id="AP008955">
    <property type="protein sequence ID" value="BAH44196.1"/>
    <property type="molecule type" value="Genomic_DNA"/>
</dbReference>
<dbReference type="Proteomes" id="UP000001877">
    <property type="component" value="Chromosome"/>
</dbReference>
<dbReference type="AlphaFoldDB" id="C0ZEI7"/>
<organism evidence="1 2">
    <name type="scientific">Brevibacillus brevis (strain 47 / JCM 6285 / NBRC 100599)</name>
    <dbReference type="NCBI Taxonomy" id="358681"/>
    <lineage>
        <taxon>Bacteria</taxon>
        <taxon>Bacillati</taxon>
        <taxon>Bacillota</taxon>
        <taxon>Bacilli</taxon>
        <taxon>Bacillales</taxon>
        <taxon>Paenibacillaceae</taxon>
        <taxon>Brevibacillus</taxon>
    </lineage>
</organism>
<sequence>MKNRISKYLTHLVPAAVAKTFSFLSDHHYSALLLEDRENTEALFVQQITKWIEVVNAVDTCAFEREWSEMA</sequence>
<name>C0ZEI7_BREBN</name>
<dbReference type="HOGENOM" id="CLU_2732110_0_0_9"/>
<evidence type="ECO:0000313" key="1">
    <source>
        <dbReference type="EMBL" id="BAH44196.1"/>
    </source>
</evidence>
<keyword evidence="2" id="KW-1185">Reference proteome</keyword>
<evidence type="ECO:0000313" key="2">
    <source>
        <dbReference type="Proteomes" id="UP000001877"/>
    </source>
</evidence>
<dbReference type="STRING" id="358681.BBR47_32190"/>
<proteinExistence type="predicted"/>
<dbReference type="KEGG" id="bbe:BBR47_32190"/>
<gene>
    <name evidence="1" type="ordered locus">BBR47_32190</name>
</gene>
<reference evidence="1 2" key="1">
    <citation type="submission" date="2005-03" db="EMBL/GenBank/DDBJ databases">
        <title>Brevibacillus brevis strain 47, complete genome.</title>
        <authorList>
            <person name="Hosoyama A."/>
            <person name="Yamada R."/>
            <person name="Hongo Y."/>
            <person name="Terui Y."/>
            <person name="Ankai A."/>
            <person name="Masuyama W."/>
            <person name="Sekiguchi M."/>
            <person name="Takeda T."/>
            <person name="Asano K."/>
            <person name="Ohji S."/>
            <person name="Ichikawa N."/>
            <person name="Narita S."/>
            <person name="Aoki N."/>
            <person name="Miura H."/>
            <person name="Matsushita S."/>
            <person name="Sekigawa T."/>
            <person name="Yamagata H."/>
            <person name="Yoshikawa H."/>
            <person name="Udaka S."/>
            <person name="Tanikawa S."/>
            <person name="Fujita N."/>
        </authorList>
    </citation>
    <scope>NUCLEOTIDE SEQUENCE [LARGE SCALE GENOMIC DNA]</scope>
    <source>
        <strain evidence="2">47 / JCM 6285 / NBRC 100599</strain>
    </source>
</reference>
<dbReference type="RefSeq" id="WP_015891511.1">
    <property type="nucleotide sequence ID" value="NC_012491.1"/>
</dbReference>